<protein>
    <submittedName>
        <fullName evidence="9">Uncharacterized protein</fullName>
    </submittedName>
</protein>
<accession>A0A813ZDG7</accession>
<gene>
    <name evidence="9" type="ORF">OXX778_LOCUS11177</name>
</gene>
<dbReference type="InterPro" id="IPR036723">
    <property type="entry name" value="Alpha-catenin/vinculin-like_sf"/>
</dbReference>
<keyword evidence="4" id="KW-0963">Cytoplasm</keyword>
<evidence type="ECO:0000256" key="3">
    <source>
        <dbReference type="ARBA" id="ARBA00008376"/>
    </source>
</evidence>
<keyword evidence="5" id="KW-0130">Cell adhesion</keyword>
<evidence type="ECO:0000313" key="9">
    <source>
        <dbReference type="EMBL" id="CAF0896434.1"/>
    </source>
</evidence>
<evidence type="ECO:0000256" key="1">
    <source>
        <dbReference type="ARBA" id="ARBA00004282"/>
    </source>
</evidence>
<sequence>MVNQGMMPSPTVSTSGSSEPSFQSKTVECLIQPILNQLNQLNLASNPHNTTTTLAKRKKGTSKKANHLVEMLIKSIELFLHHANDLIQENTEYRDEIIRCINEIRQNGNLMIESSRDFAQDPVSVQKRLHMVKISKDLLNSIANLLQIGDLIDSNVLLRSIKIVQQDLINLKQSNNQDELTNNFKDYGRDLIELTNLAGKRQALLNDLRLKDELASCRAILKRNSLKLFTSSKTLIRHPELSASQINHDLIYRELNEALERIHNIVTNRLTSDSLTHLYDETASLSAAFDELDKQIVSINPMQFNEQRMRLKLETQLENIISAVALMADSESTRGNRRDRIVNECNVLRQALQDLLNAYVNNKSNHSNEQIENATGDMTKLTRNLRRLLRKAVIDHISDSFIEINLPLDSLIEIAKSHDDKKLDEYSQIFLDHAEKLLEVSSMACSMSNNLEGIKLVRMAAIQVQLLTPQVINAAKILSSRQSSKVALENMEVFRDLWCKNVKLLTDSVDDITQINDFLSVSENHILDDLNRSCLALRELDADLLDRLAGAIRGRCIRVCNVVLSETDLYEPDEVINKINDTVNILKDQLIPNFAHAVDYAVNSLNQQQQVDDNGFVEASRLIYDGIHDVRNAVLMLYDNSFDTESEFDDDFLPVENINQNNYQDPNAYYAHYKAESEQEPFKEEQFINYPEEQREQIQKQLESFRQEKKNFDREVLKWDDKGNDIIVLAKQMCVIMMEMTDFTRGRGPLKTTMDIISAAKKISECGAKLDKLARDIAEECPESQSKRELDAYLKPIPLFCNQLNIASKVKANVIDVSGEPIITGLDSATSLIISAKNLMTAVVSVVKASYVASTKYTSKTGSKKPIVQWKMKAPEKKPLVLTPKPQDVAARVKKASQKKKVEPIEELSEFQA</sequence>
<evidence type="ECO:0000256" key="6">
    <source>
        <dbReference type="ARBA" id="ARBA00022949"/>
    </source>
</evidence>
<dbReference type="GO" id="GO:0098609">
    <property type="term" value="P:cell-cell adhesion"/>
    <property type="evidence" value="ECO:0007669"/>
    <property type="project" value="TreeGrafter"/>
</dbReference>
<dbReference type="PANTHER" id="PTHR18914:SF9">
    <property type="entry name" value="CATENIN ALPHA"/>
    <property type="match status" value="1"/>
</dbReference>
<dbReference type="Gene3D" id="6.10.250.2510">
    <property type="match status" value="1"/>
</dbReference>
<dbReference type="PANTHER" id="PTHR18914">
    <property type="entry name" value="ALPHA CATENIN"/>
    <property type="match status" value="1"/>
</dbReference>
<reference evidence="9" key="1">
    <citation type="submission" date="2021-02" db="EMBL/GenBank/DDBJ databases">
        <authorList>
            <person name="Nowell W R."/>
        </authorList>
    </citation>
    <scope>NUCLEOTIDE SEQUENCE</scope>
    <source>
        <strain evidence="9">Ploen Becks lab</strain>
    </source>
</reference>
<dbReference type="SUPFAM" id="SSF47220">
    <property type="entry name" value="alpha-catenin/vinculin-like"/>
    <property type="match status" value="4"/>
</dbReference>
<evidence type="ECO:0000256" key="4">
    <source>
        <dbReference type="ARBA" id="ARBA00022490"/>
    </source>
</evidence>
<keyword evidence="6" id="KW-0965">Cell junction</keyword>
<comment type="subcellular location">
    <subcellularLocation>
        <location evidence="1">Cell junction</location>
    </subcellularLocation>
    <subcellularLocation>
        <location evidence="2">Cytoplasm</location>
    </subcellularLocation>
</comment>
<evidence type="ECO:0000256" key="8">
    <source>
        <dbReference type="SAM" id="MobiDB-lite"/>
    </source>
</evidence>
<dbReference type="InterPro" id="IPR001033">
    <property type="entry name" value="Alpha_catenin"/>
</dbReference>
<dbReference type="GO" id="GO:0016477">
    <property type="term" value="P:cell migration"/>
    <property type="evidence" value="ECO:0007669"/>
    <property type="project" value="TreeGrafter"/>
</dbReference>
<dbReference type="GO" id="GO:0008013">
    <property type="term" value="F:beta-catenin binding"/>
    <property type="evidence" value="ECO:0007669"/>
    <property type="project" value="TreeGrafter"/>
</dbReference>
<keyword evidence="7" id="KW-0175">Coiled coil</keyword>
<feature type="coiled-coil region" evidence="7">
    <location>
        <begin position="338"/>
        <end position="391"/>
    </location>
</feature>
<dbReference type="Pfam" id="PF01044">
    <property type="entry name" value="Vinculin"/>
    <property type="match status" value="1"/>
</dbReference>
<dbReference type="PRINTS" id="PR00805">
    <property type="entry name" value="ALPHACATENIN"/>
</dbReference>
<dbReference type="GO" id="GO:0051015">
    <property type="term" value="F:actin filament binding"/>
    <property type="evidence" value="ECO:0007669"/>
    <property type="project" value="InterPro"/>
</dbReference>
<evidence type="ECO:0000256" key="7">
    <source>
        <dbReference type="SAM" id="Coils"/>
    </source>
</evidence>
<evidence type="ECO:0000256" key="5">
    <source>
        <dbReference type="ARBA" id="ARBA00022889"/>
    </source>
</evidence>
<comment type="similarity">
    <text evidence="3">Belongs to the vinculin/alpha-catenin family.</text>
</comment>
<dbReference type="InterPro" id="IPR006077">
    <property type="entry name" value="Vinculin/catenin"/>
</dbReference>
<feature type="compositionally biased region" description="Polar residues" evidence="8">
    <location>
        <begin position="10"/>
        <end position="21"/>
    </location>
</feature>
<evidence type="ECO:0000256" key="2">
    <source>
        <dbReference type="ARBA" id="ARBA00004496"/>
    </source>
</evidence>
<dbReference type="EMBL" id="CAJNOC010001861">
    <property type="protein sequence ID" value="CAF0896434.1"/>
    <property type="molecule type" value="Genomic_DNA"/>
</dbReference>
<dbReference type="GO" id="GO:0045296">
    <property type="term" value="F:cadherin binding"/>
    <property type="evidence" value="ECO:0007669"/>
    <property type="project" value="InterPro"/>
</dbReference>
<feature type="region of interest" description="Disordered" evidence="8">
    <location>
        <begin position="893"/>
        <end position="913"/>
    </location>
</feature>
<dbReference type="AlphaFoldDB" id="A0A813ZDG7"/>
<evidence type="ECO:0000313" key="10">
    <source>
        <dbReference type="Proteomes" id="UP000663879"/>
    </source>
</evidence>
<dbReference type="GO" id="GO:0005737">
    <property type="term" value="C:cytoplasm"/>
    <property type="evidence" value="ECO:0007669"/>
    <property type="project" value="UniProtKB-SubCell"/>
</dbReference>
<organism evidence="9 10">
    <name type="scientific">Brachionus calyciflorus</name>
    <dbReference type="NCBI Taxonomy" id="104777"/>
    <lineage>
        <taxon>Eukaryota</taxon>
        <taxon>Metazoa</taxon>
        <taxon>Spiralia</taxon>
        <taxon>Gnathifera</taxon>
        <taxon>Rotifera</taxon>
        <taxon>Eurotatoria</taxon>
        <taxon>Monogononta</taxon>
        <taxon>Pseudotrocha</taxon>
        <taxon>Ploima</taxon>
        <taxon>Brachionidae</taxon>
        <taxon>Brachionus</taxon>
    </lineage>
</organism>
<feature type="region of interest" description="Disordered" evidence="8">
    <location>
        <begin position="1"/>
        <end position="21"/>
    </location>
</feature>
<keyword evidence="10" id="KW-1185">Reference proteome</keyword>
<dbReference type="GO" id="GO:0005912">
    <property type="term" value="C:adherens junction"/>
    <property type="evidence" value="ECO:0007669"/>
    <property type="project" value="TreeGrafter"/>
</dbReference>
<dbReference type="GO" id="GO:0016342">
    <property type="term" value="C:catenin complex"/>
    <property type="evidence" value="ECO:0007669"/>
    <property type="project" value="TreeGrafter"/>
</dbReference>
<dbReference type="Gene3D" id="1.20.120.230">
    <property type="entry name" value="Alpha-catenin/vinculin-like"/>
    <property type="match status" value="5"/>
</dbReference>
<comment type="caution">
    <text evidence="9">The sequence shown here is derived from an EMBL/GenBank/DDBJ whole genome shotgun (WGS) entry which is preliminary data.</text>
</comment>
<dbReference type="Proteomes" id="UP000663879">
    <property type="component" value="Unassembled WGS sequence"/>
</dbReference>
<dbReference type="OrthoDB" id="6376697at2759"/>
<name>A0A813ZDG7_9BILA</name>
<proteinExistence type="inferred from homology"/>